<dbReference type="PANTHER" id="PTHR43132">
    <property type="entry name" value="ARSENICAL RESISTANCE OPERON REPRESSOR ARSR-RELATED"/>
    <property type="match status" value="1"/>
</dbReference>
<dbReference type="SMART" id="SM00418">
    <property type="entry name" value="HTH_ARSR"/>
    <property type="match status" value="1"/>
</dbReference>
<dbReference type="InterPro" id="IPR036390">
    <property type="entry name" value="WH_DNA-bd_sf"/>
</dbReference>
<evidence type="ECO:0000259" key="4">
    <source>
        <dbReference type="PROSITE" id="PS50987"/>
    </source>
</evidence>
<keyword evidence="2" id="KW-0238">DNA-binding</keyword>
<organism evidence="5 6">
    <name type="scientific">Streptomyces coffeae</name>
    <dbReference type="NCBI Taxonomy" id="621382"/>
    <lineage>
        <taxon>Bacteria</taxon>
        <taxon>Bacillati</taxon>
        <taxon>Actinomycetota</taxon>
        <taxon>Actinomycetes</taxon>
        <taxon>Kitasatosporales</taxon>
        <taxon>Streptomycetaceae</taxon>
        <taxon>Streptomyces</taxon>
    </lineage>
</organism>
<dbReference type="Gene3D" id="1.10.10.10">
    <property type="entry name" value="Winged helix-like DNA-binding domain superfamily/Winged helix DNA-binding domain"/>
    <property type="match status" value="1"/>
</dbReference>
<proteinExistence type="predicted"/>
<dbReference type="Proteomes" id="UP000634229">
    <property type="component" value="Unassembled WGS sequence"/>
</dbReference>
<keyword evidence="6" id="KW-1185">Reference proteome</keyword>
<evidence type="ECO:0000313" key="6">
    <source>
        <dbReference type="Proteomes" id="UP000634229"/>
    </source>
</evidence>
<dbReference type="PROSITE" id="PS50987">
    <property type="entry name" value="HTH_ARSR_2"/>
    <property type="match status" value="1"/>
</dbReference>
<name>A0ABS1NGG2_9ACTN</name>
<dbReference type="InterPro" id="IPR051011">
    <property type="entry name" value="Metal_resp_trans_reg"/>
</dbReference>
<evidence type="ECO:0000256" key="1">
    <source>
        <dbReference type="ARBA" id="ARBA00023015"/>
    </source>
</evidence>
<dbReference type="CDD" id="cd00090">
    <property type="entry name" value="HTH_ARSR"/>
    <property type="match status" value="1"/>
</dbReference>
<keyword evidence="1" id="KW-0805">Transcription regulation</keyword>
<sequence length="335" mass="36094">MLRVRFTADDLLRVTFAREPAPLMELGLALAAMQRIGLPPVFGRWQQSLRRTLPRGARPLLELVPPSGRGPLFMDPLSRGLDDGLDAVLSTPGGYVRSELDRVCSAGRRPVTPWLRALADQDRDAWRLLADSLRTAYDSVLGESWGTIRSAFDAERAWRTRLLAEEGIRATLAGLAPGPGWRGTTLEFDWPEEALLELDGRGLVLLPTTVWSGWPMLALRPGLPSVLVYPALSPLPLLGEVPRAEPLAALLGSTRAAALGLLTRQRTTTDLAAELSIAKSSASEHAKALRAARLITTERDGKAVWHSCTPLGLDLLAGTGGPGPAPRAQAVGGRR</sequence>
<gene>
    <name evidence="5" type="ORF">JK363_21540</name>
</gene>
<evidence type="ECO:0000313" key="5">
    <source>
        <dbReference type="EMBL" id="MBL1099197.1"/>
    </source>
</evidence>
<dbReference type="SUPFAM" id="SSF46785">
    <property type="entry name" value="Winged helix' DNA-binding domain"/>
    <property type="match status" value="1"/>
</dbReference>
<evidence type="ECO:0000256" key="2">
    <source>
        <dbReference type="ARBA" id="ARBA00023125"/>
    </source>
</evidence>
<dbReference type="RefSeq" id="WP_201876620.1">
    <property type="nucleotide sequence ID" value="NZ_JAERRF010000012.1"/>
</dbReference>
<dbReference type="PANTHER" id="PTHR43132:SF8">
    <property type="entry name" value="HTH-TYPE TRANSCRIPTIONAL REGULATOR KMTR"/>
    <property type="match status" value="1"/>
</dbReference>
<dbReference type="InterPro" id="IPR036388">
    <property type="entry name" value="WH-like_DNA-bd_sf"/>
</dbReference>
<accession>A0ABS1NGG2</accession>
<dbReference type="EMBL" id="JAERRF010000012">
    <property type="protein sequence ID" value="MBL1099197.1"/>
    <property type="molecule type" value="Genomic_DNA"/>
</dbReference>
<dbReference type="Pfam" id="PF01022">
    <property type="entry name" value="HTH_5"/>
    <property type="match status" value="1"/>
</dbReference>
<protein>
    <submittedName>
        <fullName evidence="5">Winged helix-turn-helix transcriptional regulator</fullName>
    </submittedName>
</protein>
<evidence type="ECO:0000256" key="3">
    <source>
        <dbReference type="ARBA" id="ARBA00023163"/>
    </source>
</evidence>
<reference evidence="5 6" key="1">
    <citation type="submission" date="2021-01" db="EMBL/GenBank/DDBJ databases">
        <title>WGS of actinomycetes isolated from Thailand.</title>
        <authorList>
            <person name="Thawai C."/>
        </authorList>
    </citation>
    <scope>NUCLEOTIDE SEQUENCE [LARGE SCALE GENOMIC DNA]</scope>
    <source>
        <strain evidence="5 6">CA1R205</strain>
    </source>
</reference>
<feature type="domain" description="HTH arsR-type" evidence="4">
    <location>
        <begin position="223"/>
        <end position="328"/>
    </location>
</feature>
<comment type="caution">
    <text evidence="5">The sequence shown here is derived from an EMBL/GenBank/DDBJ whole genome shotgun (WGS) entry which is preliminary data.</text>
</comment>
<dbReference type="InterPro" id="IPR011991">
    <property type="entry name" value="ArsR-like_HTH"/>
</dbReference>
<dbReference type="InterPro" id="IPR001845">
    <property type="entry name" value="HTH_ArsR_DNA-bd_dom"/>
</dbReference>
<keyword evidence="3" id="KW-0804">Transcription</keyword>